<dbReference type="AlphaFoldDB" id="A0A9P8V1U4"/>
<protein>
    <submittedName>
        <fullName evidence="2">Uncharacterized protein</fullName>
    </submittedName>
</protein>
<feature type="transmembrane region" description="Helical" evidence="1">
    <location>
        <begin position="12"/>
        <end position="30"/>
    </location>
</feature>
<keyword evidence="3" id="KW-1185">Reference proteome</keyword>
<name>A0A9P8V1U4_9PEZI</name>
<proteinExistence type="predicted"/>
<dbReference type="Proteomes" id="UP000770015">
    <property type="component" value="Unassembled WGS sequence"/>
</dbReference>
<organism evidence="2 3">
    <name type="scientific">Plectosphaerella plurivora</name>
    <dbReference type="NCBI Taxonomy" id="936078"/>
    <lineage>
        <taxon>Eukaryota</taxon>
        <taxon>Fungi</taxon>
        <taxon>Dikarya</taxon>
        <taxon>Ascomycota</taxon>
        <taxon>Pezizomycotina</taxon>
        <taxon>Sordariomycetes</taxon>
        <taxon>Hypocreomycetidae</taxon>
        <taxon>Glomerellales</taxon>
        <taxon>Plectosphaerellaceae</taxon>
        <taxon>Plectosphaerella</taxon>
    </lineage>
</organism>
<evidence type="ECO:0000256" key="1">
    <source>
        <dbReference type="SAM" id="Phobius"/>
    </source>
</evidence>
<keyword evidence="1" id="KW-0812">Transmembrane</keyword>
<evidence type="ECO:0000313" key="3">
    <source>
        <dbReference type="Proteomes" id="UP000770015"/>
    </source>
</evidence>
<comment type="caution">
    <text evidence="2">The sequence shown here is derived from an EMBL/GenBank/DDBJ whole genome shotgun (WGS) entry which is preliminary data.</text>
</comment>
<evidence type="ECO:0000313" key="2">
    <source>
        <dbReference type="EMBL" id="KAH6663288.1"/>
    </source>
</evidence>
<keyword evidence="1" id="KW-1133">Transmembrane helix</keyword>
<keyword evidence="1" id="KW-0472">Membrane</keyword>
<sequence length="114" mass="12908">MFFSRETWSTIWTAIAAVSGLLSLFITAEVRKAYLTHAVDVGREVRELLRNEFQGLKTALCGEAQGHESLAGEIRELRIVVDGLARTQREALLRTVVEDQFQMLREAFLNANKQ</sequence>
<accession>A0A9P8V1U4</accession>
<dbReference type="EMBL" id="JAGSXJ010000043">
    <property type="protein sequence ID" value="KAH6663288.1"/>
    <property type="molecule type" value="Genomic_DNA"/>
</dbReference>
<reference evidence="2" key="1">
    <citation type="journal article" date="2021" name="Nat. Commun.">
        <title>Genetic determinants of endophytism in the Arabidopsis root mycobiome.</title>
        <authorList>
            <person name="Mesny F."/>
            <person name="Miyauchi S."/>
            <person name="Thiergart T."/>
            <person name="Pickel B."/>
            <person name="Atanasova L."/>
            <person name="Karlsson M."/>
            <person name="Huettel B."/>
            <person name="Barry K.W."/>
            <person name="Haridas S."/>
            <person name="Chen C."/>
            <person name="Bauer D."/>
            <person name="Andreopoulos W."/>
            <person name="Pangilinan J."/>
            <person name="LaButti K."/>
            <person name="Riley R."/>
            <person name="Lipzen A."/>
            <person name="Clum A."/>
            <person name="Drula E."/>
            <person name="Henrissat B."/>
            <person name="Kohler A."/>
            <person name="Grigoriev I.V."/>
            <person name="Martin F.M."/>
            <person name="Hacquard S."/>
        </authorList>
    </citation>
    <scope>NUCLEOTIDE SEQUENCE</scope>
    <source>
        <strain evidence="2">MPI-SDFR-AT-0117</strain>
    </source>
</reference>
<gene>
    <name evidence="2" type="ORF">F5X68DRAFT_266050</name>
</gene>